<dbReference type="AlphaFoldDB" id="A0A6A8DMU8"/>
<dbReference type="OrthoDB" id="2932708at2"/>
<feature type="transmembrane region" description="Helical" evidence="1">
    <location>
        <begin position="34"/>
        <end position="50"/>
    </location>
</feature>
<reference evidence="2" key="1">
    <citation type="submission" date="2019-11" db="EMBL/GenBank/DDBJ databases">
        <authorList>
            <person name="Li J."/>
        </authorList>
    </citation>
    <scope>NUCLEOTIDE SEQUENCE</scope>
    <source>
        <strain evidence="2">B6B</strain>
    </source>
</reference>
<accession>A0A6A8DMU8</accession>
<gene>
    <name evidence="2" type="ORF">GH741_20875</name>
</gene>
<feature type="transmembrane region" description="Helical" evidence="1">
    <location>
        <begin position="7"/>
        <end position="28"/>
    </location>
</feature>
<dbReference type="RefSeq" id="WP_153738693.1">
    <property type="nucleotide sequence ID" value="NZ_WJNG01000025.1"/>
</dbReference>
<proteinExistence type="predicted"/>
<dbReference type="Proteomes" id="UP000799092">
    <property type="component" value="Unassembled WGS sequence"/>
</dbReference>
<evidence type="ECO:0000313" key="2">
    <source>
        <dbReference type="EMBL" id="MRH45099.1"/>
    </source>
</evidence>
<feature type="transmembrane region" description="Helical" evidence="1">
    <location>
        <begin position="88"/>
        <end position="108"/>
    </location>
</feature>
<evidence type="ECO:0000256" key="1">
    <source>
        <dbReference type="SAM" id="Phobius"/>
    </source>
</evidence>
<feature type="transmembrane region" description="Helical" evidence="1">
    <location>
        <begin position="62"/>
        <end position="82"/>
    </location>
</feature>
<comment type="caution">
    <text evidence="2">The sequence shown here is derived from an EMBL/GenBank/DDBJ whole genome shotgun (WGS) entry which is preliminary data.</text>
</comment>
<protein>
    <submittedName>
        <fullName evidence="2">Uncharacterized protein</fullName>
    </submittedName>
</protein>
<keyword evidence="1" id="KW-0812">Transmembrane</keyword>
<sequence>MKYKIEIAVITCITLLLIGDYFSTFVLANGISKWILLIVIVVLFTRSKRWNRKDNPTSGYKWHLFLILYTVLIIGILTLLGGKSQVGISFYNPFFWIIMGIAMLEMVYSARKKDKGD</sequence>
<keyword evidence="3" id="KW-1185">Reference proteome</keyword>
<name>A0A6A8DMU8_9BACI</name>
<keyword evidence="1" id="KW-0472">Membrane</keyword>
<dbReference type="EMBL" id="WJNG01000025">
    <property type="protein sequence ID" value="MRH45099.1"/>
    <property type="molecule type" value="Genomic_DNA"/>
</dbReference>
<organism evidence="2 3">
    <name type="scientific">Aquibacillus halophilus</name>
    <dbReference type="NCBI Taxonomy" id="930132"/>
    <lineage>
        <taxon>Bacteria</taxon>
        <taxon>Bacillati</taxon>
        <taxon>Bacillota</taxon>
        <taxon>Bacilli</taxon>
        <taxon>Bacillales</taxon>
        <taxon>Bacillaceae</taxon>
        <taxon>Aquibacillus</taxon>
    </lineage>
</organism>
<keyword evidence="1" id="KW-1133">Transmembrane helix</keyword>
<evidence type="ECO:0000313" key="3">
    <source>
        <dbReference type="Proteomes" id="UP000799092"/>
    </source>
</evidence>